<keyword evidence="3 5" id="KW-1133">Transmembrane helix</keyword>
<dbReference type="InterPro" id="IPR059112">
    <property type="entry name" value="CysZ/EI24"/>
</dbReference>
<dbReference type="Proteomes" id="UP000000448">
    <property type="component" value="Chromosome"/>
</dbReference>
<proteinExistence type="predicted"/>
<protein>
    <submittedName>
        <fullName evidence="6">Uncharacterized protein</fullName>
    </submittedName>
</protein>
<organism evidence="6 7">
    <name type="scientific">Nautilia profundicola (strain ATCC BAA-1463 / DSM 18972 / AmH)</name>
    <dbReference type="NCBI Taxonomy" id="598659"/>
    <lineage>
        <taxon>Bacteria</taxon>
        <taxon>Pseudomonadati</taxon>
        <taxon>Campylobacterota</taxon>
        <taxon>Epsilonproteobacteria</taxon>
        <taxon>Nautiliales</taxon>
        <taxon>Nautiliaceae</taxon>
        <taxon>Nautilia</taxon>
    </lineage>
</organism>
<feature type="transmembrane region" description="Helical" evidence="5">
    <location>
        <begin position="113"/>
        <end position="139"/>
    </location>
</feature>
<name>B9LA57_NAUPA</name>
<feature type="transmembrane region" description="Helical" evidence="5">
    <location>
        <begin position="182"/>
        <end position="203"/>
    </location>
</feature>
<dbReference type="HOGENOM" id="CLU_1244229_0_0_7"/>
<dbReference type="eggNOG" id="COG2981">
    <property type="taxonomic scope" value="Bacteria"/>
</dbReference>
<gene>
    <name evidence="6" type="ordered locus">NAMH_1118</name>
</gene>
<evidence type="ECO:0000313" key="6">
    <source>
        <dbReference type="EMBL" id="ACM93159.1"/>
    </source>
</evidence>
<reference evidence="6 7" key="1">
    <citation type="journal article" date="2009" name="PLoS Genet.">
        <title>Adaptations to submarine hydrothermal environments exemplified by the genome of Nautilia profundicola.</title>
        <authorList>
            <person name="Campbell B.J."/>
            <person name="Smith J.L."/>
            <person name="Hanson T.E."/>
            <person name="Klotz M.G."/>
            <person name="Stein L.Y."/>
            <person name="Lee C.K."/>
            <person name="Wu D."/>
            <person name="Robinson J.M."/>
            <person name="Khouri H.M."/>
            <person name="Eisen J.A."/>
            <person name="Cary S.C."/>
        </authorList>
    </citation>
    <scope>NUCLEOTIDE SEQUENCE [LARGE SCALE GENOMIC DNA]</scope>
    <source>
        <strain evidence="7">ATCC BAA-1463 / DSM 18972 / AmH</strain>
    </source>
</reference>
<dbReference type="OrthoDB" id="5372617at2"/>
<feature type="transmembrane region" description="Helical" evidence="5">
    <location>
        <begin position="21"/>
        <end position="50"/>
    </location>
</feature>
<keyword evidence="7" id="KW-1185">Reference proteome</keyword>
<dbReference type="RefSeq" id="WP_015902211.1">
    <property type="nucleotide sequence ID" value="NC_012115.1"/>
</dbReference>
<dbReference type="EMBL" id="CP001279">
    <property type="protein sequence ID" value="ACM93159.1"/>
    <property type="molecule type" value="Genomic_DNA"/>
</dbReference>
<sequence length="222" mass="25861">MNIIKYAFSDLFDSKIIKYSFAPLFISVVFWGIVFYFFSGNIVELIHAYVSYLPFGENINNILTSVGSTIVLMFLYYELVILSIGVFSSFFVDKITARINEKYYGLPVKETSLIEGILVSLKGILNFVIFFILTFYLLFVPVVNIFYQVFLWSLAIKKPLVFDSSAMFCDYKEFEKKNNLKIWILIFFTSFIYFIPILSFFGYTLQLIIMTHFVLSKCSSNK</sequence>
<keyword evidence="2 5" id="KW-0812">Transmembrane</keyword>
<evidence type="ECO:0000256" key="1">
    <source>
        <dbReference type="ARBA" id="ARBA00004141"/>
    </source>
</evidence>
<dbReference type="KEGG" id="nam:NAMH_1118"/>
<comment type="subcellular location">
    <subcellularLocation>
        <location evidence="1">Membrane</location>
        <topology evidence="1">Multi-pass membrane protein</topology>
    </subcellularLocation>
</comment>
<dbReference type="AlphaFoldDB" id="B9LA57"/>
<dbReference type="STRING" id="598659.NAMH_1118"/>
<evidence type="ECO:0000256" key="2">
    <source>
        <dbReference type="ARBA" id="ARBA00022692"/>
    </source>
</evidence>
<dbReference type="Pfam" id="PF07264">
    <property type="entry name" value="EI24"/>
    <property type="match status" value="1"/>
</dbReference>
<evidence type="ECO:0000256" key="3">
    <source>
        <dbReference type="ARBA" id="ARBA00022989"/>
    </source>
</evidence>
<accession>B9LA57</accession>
<feature type="transmembrane region" description="Helical" evidence="5">
    <location>
        <begin position="70"/>
        <end position="92"/>
    </location>
</feature>
<evidence type="ECO:0000256" key="5">
    <source>
        <dbReference type="SAM" id="Phobius"/>
    </source>
</evidence>
<keyword evidence="4 5" id="KW-0472">Membrane</keyword>
<evidence type="ECO:0000256" key="4">
    <source>
        <dbReference type="ARBA" id="ARBA00023136"/>
    </source>
</evidence>
<evidence type="ECO:0000313" key="7">
    <source>
        <dbReference type="Proteomes" id="UP000000448"/>
    </source>
</evidence>